<accession>A0A7U6LB00</accession>
<protein>
    <submittedName>
        <fullName evidence="1">Uncharacterized protein</fullName>
    </submittedName>
</protein>
<sequence>MMEYFELDKRKNFDERKYLSTELLDKLGLNKYRNLIEENDAIYCSGKYGYKLKNETYEKIKEILYEMYKDAYDLEDEEEKEMFNEEIEAFFCDKKLLSVWRLFFEDRVLEECVENWKHSPHIGLDNEEKLRDDLIPLDLIENKEDEIFLLHKVNGGIYFYYAFTFVIKIADNFDEFIDNLYEI</sequence>
<organism evidence="1 2">
    <name type="scientific">Leptotrichia wadei</name>
    <dbReference type="NCBI Taxonomy" id="157687"/>
    <lineage>
        <taxon>Bacteria</taxon>
        <taxon>Fusobacteriati</taxon>
        <taxon>Fusobacteriota</taxon>
        <taxon>Fusobacteriia</taxon>
        <taxon>Fusobacteriales</taxon>
        <taxon>Leptotrichiaceae</taxon>
        <taxon>Leptotrichia</taxon>
    </lineage>
</organism>
<gene>
    <name evidence="1" type="ORF">JCM16777_1223</name>
</gene>
<evidence type="ECO:0000313" key="2">
    <source>
        <dbReference type="Proteomes" id="UP000321943"/>
    </source>
</evidence>
<evidence type="ECO:0000313" key="1">
    <source>
        <dbReference type="EMBL" id="BBM42973.1"/>
    </source>
</evidence>
<dbReference type="Proteomes" id="UP000321943">
    <property type="component" value="Chromosome"/>
</dbReference>
<proteinExistence type="predicted"/>
<name>A0A7U6LB00_9FUSO</name>
<dbReference type="GeneID" id="84804546"/>
<dbReference type="RefSeq" id="WP_018497886.1">
    <property type="nucleotide sequence ID" value="NZ_AP019829.2"/>
</dbReference>
<dbReference type="KEGG" id="lwd:JCM16777_1223"/>
<dbReference type="EMBL" id="AP019829">
    <property type="protein sequence ID" value="BBM42973.1"/>
    <property type="molecule type" value="Genomic_DNA"/>
</dbReference>
<reference evidence="1 2" key="1">
    <citation type="submission" date="2019-07" db="EMBL/GenBank/DDBJ databases">
        <title>Complete Genome Sequence of Leptotrichia wadei Strain JCM16777.</title>
        <authorList>
            <person name="Watanabe S."/>
            <person name="Cui L."/>
        </authorList>
    </citation>
    <scope>NUCLEOTIDE SEQUENCE [LARGE SCALE GENOMIC DNA]</scope>
    <source>
        <strain evidence="1 2">JCM16777</strain>
    </source>
</reference>
<dbReference type="AlphaFoldDB" id="A0A7U6LB00"/>